<dbReference type="Pfam" id="PF00396">
    <property type="entry name" value="Granulin"/>
    <property type="match status" value="6"/>
</dbReference>
<evidence type="ECO:0000256" key="1">
    <source>
        <dbReference type="ARBA" id="ARBA00004613"/>
    </source>
</evidence>
<evidence type="ECO:0000313" key="9">
    <source>
        <dbReference type="Proteomes" id="UP000677803"/>
    </source>
</evidence>
<dbReference type="PANTHER" id="PTHR12274:SF8">
    <property type="entry name" value="GRANULIN-A ISOFORM X1"/>
    <property type="match status" value="1"/>
</dbReference>
<evidence type="ECO:0000256" key="3">
    <source>
        <dbReference type="ARBA" id="ARBA00022525"/>
    </source>
</evidence>
<dbReference type="SUPFAM" id="SSF57277">
    <property type="entry name" value="Granulin repeat"/>
    <property type="match status" value="4"/>
</dbReference>
<evidence type="ECO:0000256" key="2">
    <source>
        <dbReference type="ARBA" id="ARBA00010093"/>
    </source>
</evidence>
<dbReference type="SMART" id="SM00277">
    <property type="entry name" value="GRAN"/>
    <property type="match status" value="6"/>
</dbReference>
<feature type="compositionally biased region" description="Basic and acidic residues" evidence="5">
    <location>
        <begin position="241"/>
        <end position="270"/>
    </location>
</feature>
<comment type="similarity">
    <text evidence="2">Belongs to the granulin family.</text>
</comment>
<dbReference type="InterPro" id="IPR039036">
    <property type="entry name" value="Granulin_fam"/>
</dbReference>
<evidence type="ECO:0000256" key="4">
    <source>
        <dbReference type="ARBA" id="ARBA00023157"/>
    </source>
</evidence>
<feature type="domain" description="Granulins" evidence="7">
    <location>
        <begin position="411"/>
        <end position="424"/>
    </location>
</feature>
<feature type="region of interest" description="Disordered" evidence="5">
    <location>
        <begin position="239"/>
        <end position="287"/>
    </location>
</feature>
<dbReference type="FunFam" id="2.10.25.160:FF:000001">
    <property type="entry name" value="Granulin precursor"/>
    <property type="match status" value="1"/>
</dbReference>
<comment type="subcellular location">
    <subcellularLocation>
        <location evidence="1">Secreted</location>
    </subcellularLocation>
</comment>
<keyword evidence="6" id="KW-0732">Signal</keyword>
<dbReference type="AlphaFoldDB" id="A0A8S4AX69"/>
<feature type="domain" description="Granulins" evidence="7">
    <location>
        <begin position="203"/>
        <end position="216"/>
    </location>
</feature>
<keyword evidence="9" id="KW-1185">Reference proteome</keyword>
<protein>
    <submittedName>
        <fullName evidence="8">(Atlantic silverside) hypothetical protein</fullName>
    </submittedName>
</protein>
<proteinExistence type="inferred from homology"/>
<feature type="domain" description="Granulins" evidence="7">
    <location>
        <begin position="140"/>
        <end position="153"/>
    </location>
</feature>
<evidence type="ECO:0000256" key="5">
    <source>
        <dbReference type="SAM" id="MobiDB-lite"/>
    </source>
</evidence>
<feature type="signal peptide" evidence="6">
    <location>
        <begin position="1"/>
        <end position="17"/>
    </location>
</feature>
<dbReference type="Gene3D" id="2.10.25.160">
    <property type="entry name" value="Granulin"/>
    <property type="match status" value="6"/>
</dbReference>
<dbReference type="PANTHER" id="PTHR12274">
    <property type="entry name" value="GRANULIN"/>
    <property type="match status" value="1"/>
</dbReference>
<dbReference type="PROSITE" id="PS00799">
    <property type="entry name" value="GRANULINS"/>
    <property type="match status" value="6"/>
</dbReference>
<evidence type="ECO:0000256" key="6">
    <source>
        <dbReference type="SAM" id="SignalP"/>
    </source>
</evidence>
<feature type="domain" description="Granulins" evidence="7">
    <location>
        <begin position="330"/>
        <end position="343"/>
    </location>
</feature>
<dbReference type="InterPro" id="IPR000118">
    <property type="entry name" value="Granulin"/>
</dbReference>
<organism evidence="8 9">
    <name type="scientific">Menidia menidia</name>
    <name type="common">Atlantic silverside</name>
    <dbReference type="NCBI Taxonomy" id="238744"/>
    <lineage>
        <taxon>Eukaryota</taxon>
        <taxon>Metazoa</taxon>
        <taxon>Chordata</taxon>
        <taxon>Craniata</taxon>
        <taxon>Vertebrata</taxon>
        <taxon>Euteleostomi</taxon>
        <taxon>Actinopterygii</taxon>
        <taxon>Neopterygii</taxon>
        <taxon>Teleostei</taxon>
        <taxon>Neoteleostei</taxon>
        <taxon>Acanthomorphata</taxon>
        <taxon>Ovalentaria</taxon>
        <taxon>Atherinomorphae</taxon>
        <taxon>Atheriniformes</taxon>
        <taxon>Atherinopsidae</taxon>
        <taxon>Menidiinae</taxon>
        <taxon>Menidia</taxon>
    </lineage>
</organism>
<evidence type="ECO:0000259" key="7">
    <source>
        <dbReference type="PROSITE" id="PS00799"/>
    </source>
</evidence>
<evidence type="ECO:0000313" key="8">
    <source>
        <dbReference type="EMBL" id="CAG5897261.1"/>
    </source>
</evidence>
<dbReference type="EMBL" id="CAJRST010008890">
    <property type="protein sequence ID" value="CAG5897261.1"/>
    <property type="molecule type" value="Genomic_DNA"/>
</dbReference>
<reference evidence="8" key="1">
    <citation type="submission" date="2021-05" db="EMBL/GenBank/DDBJ databases">
        <authorList>
            <person name="Tigano A."/>
        </authorList>
    </citation>
    <scope>NUCLEOTIDE SEQUENCE</scope>
</reference>
<name>A0A8S4AX69_9TELE</name>
<accession>A0A8S4AX69</accession>
<sequence>MQRWAVICWALLALVGAEECPDGGRCEEGNTCCNTPANGYGCCPFDKAECCGDHIHCCPQNTLCDQATSSCGNATVSVPWRERTPADEPPSSKSFRMIRTYMGEDEDNICPDQSRCPPEFSCLKALTKFGCCPLAKGVSCSDGKHCCPEGHRCSMDSRSCIRKELVVTVLCGDGVSECPEETTCCETPEGKWGCCPMPKAVCCDDKKHCCPEGTTCDTGHMKCISSSTKKELPMWAKFPARTREDWENQKDGEKEVTAETAPDTDREKNPEANTVPPSKEEVSTESPVAMEDNVDLVPCNDTVACPDDSTCCKTQDGGWSCCLLPEAVCCADGDHCCPNDYKCTESQTSCVRGGVVIPWYTKIEASSSVQADPDPGSVRCDGGNRCPEHTSCCRLSTGRWGCCPLQNAVCCPDKEHCCPQGYTCNLASMSCHKLILLQLETLPLTPVYLPEYRPPPTPLQHADVRCDDQTSCNEDETCCRTSAASWGCCPAANAVCCSDMKHCCPTGYSCSPEGSCSQDTGLNWHNWHVFYANKKRALIV</sequence>
<dbReference type="Proteomes" id="UP000677803">
    <property type="component" value="Unassembled WGS sequence"/>
</dbReference>
<dbReference type="OrthoDB" id="5854875at2759"/>
<keyword evidence="3" id="KW-0964">Secreted</keyword>
<feature type="domain" description="Granulins" evidence="7">
    <location>
        <begin position="497"/>
        <end position="510"/>
    </location>
</feature>
<keyword evidence="4" id="KW-1015">Disulfide bond</keyword>
<comment type="caution">
    <text evidence="8">The sequence shown here is derived from an EMBL/GenBank/DDBJ whole genome shotgun (WGS) entry which is preliminary data.</text>
</comment>
<feature type="domain" description="Granulins" evidence="7">
    <location>
        <begin position="51"/>
        <end position="64"/>
    </location>
</feature>
<dbReference type="GO" id="GO:0005576">
    <property type="term" value="C:extracellular region"/>
    <property type="evidence" value="ECO:0007669"/>
    <property type="project" value="UniProtKB-SubCell"/>
</dbReference>
<gene>
    <name evidence="8" type="ORF">MMEN_LOCUS8321</name>
</gene>
<feature type="chain" id="PRO_5035895672" evidence="6">
    <location>
        <begin position="18"/>
        <end position="540"/>
    </location>
</feature>
<dbReference type="InterPro" id="IPR037277">
    <property type="entry name" value="Granulin_sf"/>
</dbReference>